<name>A0ACA9NWI8_9GLOM</name>
<evidence type="ECO:0000313" key="2">
    <source>
        <dbReference type="Proteomes" id="UP000789920"/>
    </source>
</evidence>
<accession>A0ACA9NWI8</accession>
<sequence length="61" mass="6817">MGDGPCGPNSEIFFDFQTEQELPKNEKNYLPLAQKCVDVGAGLERIVMVLQGKKNTFEIDL</sequence>
<dbReference type="EMBL" id="CAJVQC010016774">
    <property type="protein sequence ID" value="CAG8679653.1"/>
    <property type="molecule type" value="Genomic_DNA"/>
</dbReference>
<proteinExistence type="predicted"/>
<protein>
    <submittedName>
        <fullName evidence="1">21162_t:CDS:1</fullName>
    </submittedName>
</protein>
<reference evidence="1" key="1">
    <citation type="submission" date="2021-06" db="EMBL/GenBank/DDBJ databases">
        <authorList>
            <person name="Kallberg Y."/>
            <person name="Tangrot J."/>
            <person name="Rosling A."/>
        </authorList>
    </citation>
    <scope>NUCLEOTIDE SEQUENCE</scope>
    <source>
        <strain evidence="1">MA461A</strain>
    </source>
</reference>
<comment type="caution">
    <text evidence="1">The sequence shown here is derived from an EMBL/GenBank/DDBJ whole genome shotgun (WGS) entry which is preliminary data.</text>
</comment>
<keyword evidence="2" id="KW-1185">Reference proteome</keyword>
<gene>
    <name evidence="1" type="ORF">RPERSI_LOCUS9052</name>
</gene>
<dbReference type="Proteomes" id="UP000789920">
    <property type="component" value="Unassembled WGS sequence"/>
</dbReference>
<evidence type="ECO:0000313" key="1">
    <source>
        <dbReference type="EMBL" id="CAG8679653.1"/>
    </source>
</evidence>
<organism evidence="1 2">
    <name type="scientific">Racocetra persica</name>
    <dbReference type="NCBI Taxonomy" id="160502"/>
    <lineage>
        <taxon>Eukaryota</taxon>
        <taxon>Fungi</taxon>
        <taxon>Fungi incertae sedis</taxon>
        <taxon>Mucoromycota</taxon>
        <taxon>Glomeromycotina</taxon>
        <taxon>Glomeromycetes</taxon>
        <taxon>Diversisporales</taxon>
        <taxon>Gigasporaceae</taxon>
        <taxon>Racocetra</taxon>
    </lineage>
</organism>